<organism evidence="2 3">
    <name type="scientific">Dyella agri</name>
    <dbReference type="NCBI Taxonomy" id="1926869"/>
    <lineage>
        <taxon>Bacteria</taxon>
        <taxon>Pseudomonadati</taxon>
        <taxon>Pseudomonadota</taxon>
        <taxon>Gammaproteobacteria</taxon>
        <taxon>Lysobacterales</taxon>
        <taxon>Rhodanobacteraceae</taxon>
        <taxon>Dyella</taxon>
    </lineage>
</organism>
<keyword evidence="2" id="KW-0808">Transferase</keyword>
<dbReference type="InterPro" id="IPR041698">
    <property type="entry name" value="Methyltransf_25"/>
</dbReference>
<dbReference type="Pfam" id="PF13649">
    <property type="entry name" value="Methyltransf_25"/>
    <property type="match status" value="1"/>
</dbReference>
<gene>
    <name evidence="2" type="ORF">ISP14_08585</name>
</gene>
<evidence type="ECO:0000313" key="2">
    <source>
        <dbReference type="EMBL" id="MFK2930847.1"/>
    </source>
</evidence>
<reference evidence="2 3" key="1">
    <citation type="submission" date="2020-10" db="EMBL/GenBank/DDBJ databases">
        <title>Phylogeny of dyella-like bacteria.</title>
        <authorList>
            <person name="Fu J."/>
        </authorList>
    </citation>
    <scope>NUCLEOTIDE SEQUENCE [LARGE SCALE GENOMIC DNA]</scope>
    <source>
        <strain evidence="2 3">DKC-1</strain>
    </source>
</reference>
<accession>A0ABW8KFD3</accession>
<dbReference type="Proteomes" id="UP001620397">
    <property type="component" value="Unassembled WGS sequence"/>
</dbReference>
<evidence type="ECO:0000259" key="1">
    <source>
        <dbReference type="Pfam" id="PF13649"/>
    </source>
</evidence>
<dbReference type="PANTHER" id="PTHR12843">
    <property type="entry name" value="PROTEIN-LYSINE N-METHYLTRANSFERASE METTL10"/>
    <property type="match status" value="1"/>
</dbReference>
<dbReference type="GO" id="GO:0008168">
    <property type="term" value="F:methyltransferase activity"/>
    <property type="evidence" value="ECO:0007669"/>
    <property type="project" value="UniProtKB-KW"/>
</dbReference>
<dbReference type="EMBL" id="JADIKL010000004">
    <property type="protein sequence ID" value="MFK2930847.1"/>
    <property type="molecule type" value="Genomic_DNA"/>
</dbReference>
<name>A0ABW8KFD3_9GAMM</name>
<proteinExistence type="predicted"/>
<dbReference type="RefSeq" id="WP_404538153.1">
    <property type="nucleotide sequence ID" value="NZ_JADIKL010000004.1"/>
</dbReference>
<dbReference type="Gene3D" id="3.40.50.150">
    <property type="entry name" value="Vaccinia Virus protein VP39"/>
    <property type="match status" value="1"/>
</dbReference>
<dbReference type="CDD" id="cd02440">
    <property type="entry name" value="AdoMet_MTases"/>
    <property type="match status" value="1"/>
</dbReference>
<evidence type="ECO:0000313" key="3">
    <source>
        <dbReference type="Proteomes" id="UP001620397"/>
    </source>
</evidence>
<dbReference type="InterPro" id="IPR029063">
    <property type="entry name" value="SAM-dependent_MTases_sf"/>
</dbReference>
<dbReference type="PANTHER" id="PTHR12843:SF5">
    <property type="entry name" value="EEF1A LYSINE METHYLTRANSFERASE 2"/>
    <property type="match status" value="1"/>
</dbReference>
<protein>
    <submittedName>
        <fullName evidence="2">Class I SAM-dependent methyltransferase</fullName>
    </submittedName>
</protein>
<keyword evidence="3" id="KW-1185">Reference proteome</keyword>
<sequence length="212" mass="23610">MSEGRQQHWETVYRDKEEGETSWFRPHLDESLRLIDALDVPHGQPVIDVGGGRATLVDDLLARGFHDVSVLDLSANALAEARRRLGARSERVHWIVGDAIQVELPVAHYALWHDRAVFHFLVEPGEQARYVTTAARVLRTGGHLVVGCFAPDGPERCSGLPVARHSADDLIKLFAPAFDPVAQSRELHRTPAGRDQAFTYVVLRRRDDGTGL</sequence>
<comment type="caution">
    <text evidence="2">The sequence shown here is derived from an EMBL/GenBank/DDBJ whole genome shotgun (WGS) entry which is preliminary data.</text>
</comment>
<keyword evidence="2" id="KW-0489">Methyltransferase</keyword>
<feature type="domain" description="Methyltransferase" evidence="1">
    <location>
        <begin position="46"/>
        <end position="142"/>
    </location>
</feature>
<dbReference type="SUPFAM" id="SSF53335">
    <property type="entry name" value="S-adenosyl-L-methionine-dependent methyltransferases"/>
    <property type="match status" value="1"/>
</dbReference>
<dbReference type="GO" id="GO:0032259">
    <property type="term" value="P:methylation"/>
    <property type="evidence" value="ECO:0007669"/>
    <property type="project" value="UniProtKB-KW"/>
</dbReference>